<dbReference type="HOGENOM" id="CLU_3049504_0_0_6"/>
<dbReference type="AlphaFoldDB" id="A0A060H3H6"/>
<reference evidence="1 2" key="1">
    <citation type="submission" date="2013-08" db="EMBL/GenBank/DDBJ databases">
        <authorList>
            <person name="Stouthamer R."/>
            <person name="Nunney L."/>
        </authorList>
    </citation>
    <scope>NUCLEOTIDE SEQUENCE [LARGE SCALE GENOMIC DNA]</scope>
    <source>
        <strain evidence="2">ann-1</strain>
    </source>
</reference>
<accession>A0A060H3H6</accession>
<dbReference type="KEGG" id="xfs:D934_07890"/>
<name>A0A060H3H6_XYLFS</name>
<gene>
    <name evidence="1" type="ORF">D934_07890</name>
</gene>
<dbReference type="RefSeq" id="WP_155244229.1">
    <property type="nucleotide sequence ID" value="NZ_CP006696.1"/>
</dbReference>
<sequence>MGLRSLYSEIHVLFEGMNIIPLQLRYSISRTKENNTPSGELIIKSWADTQAQLL</sequence>
<dbReference type="PATRIC" id="fig|155920.8.peg.1825"/>
<organism evidence="1 2">
    <name type="scientific">Xylella fastidiosa subsp. sandyi Ann-1</name>
    <dbReference type="NCBI Taxonomy" id="155920"/>
    <lineage>
        <taxon>Bacteria</taxon>
        <taxon>Pseudomonadati</taxon>
        <taxon>Pseudomonadota</taxon>
        <taxon>Gammaproteobacteria</taxon>
        <taxon>Lysobacterales</taxon>
        <taxon>Lysobacteraceae</taxon>
        <taxon>Xylella</taxon>
    </lineage>
</organism>
<dbReference type="EMBL" id="CP006696">
    <property type="protein sequence ID" value="AIC11334.1"/>
    <property type="molecule type" value="Genomic_DNA"/>
</dbReference>
<dbReference type="Proteomes" id="UP000027215">
    <property type="component" value="Chromosome"/>
</dbReference>
<protein>
    <submittedName>
        <fullName evidence="1">Uncharacterized protein</fullName>
    </submittedName>
</protein>
<proteinExistence type="predicted"/>
<evidence type="ECO:0000313" key="1">
    <source>
        <dbReference type="EMBL" id="AIC11334.1"/>
    </source>
</evidence>
<evidence type="ECO:0000313" key="2">
    <source>
        <dbReference type="Proteomes" id="UP000027215"/>
    </source>
</evidence>